<dbReference type="EMBL" id="JANTYZ010000015">
    <property type="protein sequence ID" value="MCS3866571.1"/>
    <property type="molecule type" value="Genomic_DNA"/>
</dbReference>
<proteinExistence type="predicted"/>
<reference evidence="1" key="1">
    <citation type="submission" date="2022-08" db="EMBL/GenBank/DDBJ databases">
        <title>Genomic Encyclopedia of Type Strains, Phase V (KMG-V): Genome sequencing to study the core and pangenomes of soil and plant-associated prokaryotes.</title>
        <authorList>
            <person name="Whitman W."/>
        </authorList>
    </citation>
    <scope>NUCLEOTIDE SEQUENCE</scope>
    <source>
        <strain evidence="1">SP2016B</strain>
    </source>
</reference>
<dbReference type="Proteomes" id="UP001155034">
    <property type="component" value="Unassembled WGS sequence"/>
</dbReference>
<gene>
    <name evidence="1" type="ORF">GGP82_003149</name>
</gene>
<name>A0A9X2U478_9BACT</name>
<evidence type="ECO:0000313" key="2">
    <source>
        <dbReference type="Proteomes" id="UP001155034"/>
    </source>
</evidence>
<dbReference type="AlphaFoldDB" id="A0A9X2U478"/>
<evidence type="ECO:0008006" key="3">
    <source>
        <dbReference type="Google" id="ProtNLM"/>
    </source>
</evidence>
<protein>
    <recommendedName>
        <fullName evidence="3">Transposase</fullName>
    </recommendedName>
</protein>
<evidence type="ECO:0000313" key="1">
    <source>
        <dbReference type="EMBL" id="MCS3866571.1"/>
    </source>
</evidence>
<organism evidence="1 2">
    <name type="scientific">Salinibacter ruber</name>
    <dbReference type="NCBI Taxonomy" id="146919"/>
    <lineage>
        <taxon>Bacteria</taxon>
        <taxon>Pseudomonadati</taxon>
        <taxon>Rhodothermota</taxon>
        <taxon>Rhodothermia</taxon>
        <taxon>Rhodothermales</taxon>
        <taxon>Salinibacteraceae</taxon>
        <taxon>Salinibacter</taxon>
    </lineage>
</organism>
<accession>A0A9X2U478</accession>
<comment type="caution">
    <text evidence="1">The sequence shown here is derived from an EMBL/GenBank/DDBJ whole genome shotgun (WGS) entry which is preliminary data.</text>
</comment>
<sequence>MLARTCRLQQPSLLEGRQVVGGAETTGVRIGLKRLEDGSFLVLASRGADPESMFELYRQRWEILASFAALGVQRLRFGGDPFELSRTGSESCLAFLP</sequence>